<sequence length="525" mass="57860">MKDFRAHFSGALAATIVAFAQPAMAQETPGYNNKIPDTILTPNSFETRIGKLEFFDGSPSADTVALVYDNLDFMRGVETFLNGMPASSIEGLRRGSVELGATASNQVVIFDDLMDSDPIFLTGNTDTVYALAFLDLNRDGPTVVEIPEGSGPGTVNDAFFRFVIDMGAPGPDKGKGGKYLLLPPEYDGPLEAPIGGQEQDVEINGMIEKMFVTRSPSYVNWLILRGFLVDGKPDAASAMFRNGLRIYPLAEAANPPAMEFFNGSEKPFNTIHANSFEFFQELDEVIQREPIGFLDPELRGLFASIGIEKGQEFAPDDRMRSLLEDAVAVGNATARAIWIRSREEETYYYENSGWYTGFVGGSYEFLKNDGAGGRYLDARILFHYMATVITPAMVVPMVGAGSQYALLNVDETGAYMDGAKTYKLNIPADVPAKDFWSVVAYDPQTRSQLQTGQPFPGRNNQRHEMDTNADGSIDLYFGPEAPEGKDANWIQTVPGKGWFIGLRLYGPLEPWFDKTWRPGEIELVE</sequence>
<dbReference type="EMBL" id="FNEK01000131">
    <property type="protein sequence ID" value="SDL91612.1"/>
    <property type="molecule type" value="Genomic_DNA"/>
</dbReference>
<dbReference type="OrthoDB" id="272779at2"/>
<reference evidence="4 5" key="1">
    <citation type="submission" date="2016-10" db="EMBL/GenBank/DDBJ databases">
        <authorList>
            <person name="de Groot N.N."/>
        </authorList>
    </citation>
    <scope>NUCLEOTIDE SEQUENCE [LARGE SCALE GENOMIC DNA]</scope>
    <source>
        <strain evidence="4 5">DSM 25294</strain>
    </source>
</reference>
<accession>A0A1G9NYA6</accession>
<dbReference type="Gene3D" id="1.10.3360.10">
    <property type="entry name" value="VPA0735-like domain"/>
    <property type="match status" value="1"/>
</dbReference>
<dbReference type="Gene3D" id="2.60.40.1610">
    <property type="entry name" value="Domain of unknown function DUF1254"/>
    <property type="match status" value="1"/>
</dbReference>
<evidence type="ECO:0000259" key="2">
    <source>
        <dbReference type="Pfam" id="PF06742"/>
    </source>
</evidence>
<dbReference type="InterPro" id="IPR037050">
    <property type="entry name" value="DUF1254_sf"/>
</dbReference>
<dbReference type="InterPro" id="IPR037049">
    <property type="entry name" value="DUF1214_C_sf"/>
</dbReference>
<dbReference type="STRING" id="571298.SAMN04488026_11313"/>
<dbReference type="SUPFAM" id="SSF160935">
    <property type="entry name" value="VPA0735-like"/>
    <property type="match status" value="1"/>
</dbReference>
<feature type="chain" id="PRO_5011644161" evidence="1">
    <location>
        <begin position="26"/>
        <end position="525"/>
    </location>
</feature>
<gene>
    <name evidence="4" type="ORF">SAMN04488026_11313</name>
</gene>
<dbReference type="PANTHER" id="PTHR36509">
    <property type="entry name" value="BLL3101 PROTEIN"/>
    <property type="match status" value="1"/>
</dbReference>
<dbReference type="Pfam" id="PF06742">
    <property type="entry name" value="DUF1214"/>
    <property type="match status" value="1"/>
</dbReference>
<feature type="domain" description="DUF1214" evidence="2">
    <location>
        <begin position="403"/>
        <end position="508"/>
    </location>
</feature>
<dbReference type="InterPro" id="IPR010621">
    <property type="entry name" value="DUF1214"/>
</dbReference>
<name>A0A1G9NYA6_9RHOB</name>
<evidence type="ECO:0000259" key="3">
    <source>
        <dbReference type="Pfam" id="PF06863"/>
    </source>
</evidence>
<feature type="signal peptide" evidence="1">
    <location>
        <begin position="1"/>
        <end position="25"/>
    </location>
</feature>
<evidence type="ECO:0000256" key="1">
    <source>
        <dbReference type="SAM" id="SignalP"/>
    </source>
</evidence>
<dbReference type="Pfam" id="PF06863">
    <property type="entry name" value="DUF1254"/>
    <property type="match status" value="1"/>
</dbReference>
<proteinExistence type="predicted"/>
<keyword evidence="5" id="KW-1185">Reference proteome</keyword>
<dbReference type="Proteomes" id="UP000199382">
    <property type="component" value="Unassembled WGS sequence"/>
</dbReference>
<dbReference type="PANTHER" id="PTHR36509:SF3">
    <property type="entry name" value="SIGNAL PEPTIDE PROTEIN"/>
    <property type="match status" value="1"/>
</dbReference>
<dbReference type="InterPro" id="IPR010679">
    <property type="entry name" value="DUF1254"/>
</dbReference>
<evidence type="ECO:0000313" key="4">
    <source>
        <dbReference type="EMBL" id="SDL91612.1"/>
    </source>
</evidence>
<keyword evidence="1" id="KW-0732">Signal</keyword>
<evidence type="ECO:0000313" key="5">
    <source>
        <dbReference type="Proteomes" id="UP000199382"/>
    </source>
</evidence>
<feature type="domain" description="DUF1254" evidence="3">
    <location>
        <begin position="105"/>
        <end position="248"/>
    </location>
</feature>
<dbReference type="RefSeq" id="WP_093164797.1">
    <property type="nucleotide sequence ID" value="NZ_FNEK01000131.1"/>
</dbReference>
<dbReference type="AlphaFoldDB" id="A0A1G9NYA6"/>
<organism evidence="4 5">
    <name type="scientific">Aliiruegeria lutimaris</name>
    <dbReference type="NCBI Taxonomy" id="571298"/>
    <lineage>
        <taxon>Bacteria</taxon>
        <taxon>Pseudomonadati</taxon>
        <taxon>Pseudomonadota</taxon>
        <taxon>Alphaproteobacteria</taxon>
        <taxon>Rhodobacterales</taxon>
        <taxon>Roseobacteraceae</taxon>
        <taxon>Aliiruegeria</taxon>
    </lineage>
</organism>
<dbReference type="Gene3D" id="2.60.120.600">
    <property type="entry name" value="Domain of unknown function DUF1214, C-terminal domain"/>
    <property type="match status" value="1"/>
</dbReference>
<protein>
    <submittedName>
        <fullName evidence="4">Uncharacterized conserved protein</fullName>
    </submittedName>
</protein>